<dbReference type="Pfam" id="PF22020">
    <property type="entry name" value="RlmL_1st"/>
    <property type="match status" value="1"/>
</dbReference>
<dbReference type="GO" id="GO:0003723">
    <property type="term" value="F:RNA binding"/>
    <property type="evidence" value="ECO:0007669"/>
    <property type="project" value="UniProtKB-UniRule"/>
</dbReference>
<proteinExistence type="predicted"/>
<dbReference type="Gene3D" id="3.30.2130.30">
    <property type="match status" value="1"/>
</dbReference>
<dbReference type="AlphaFoldDB" id="A0A7V5NY32"/>
<keyword evidence="1 4" id="KW-0808">Transferase</keyword>
<keyword evidence="2" id="KW-0694">RNA-binding</keyword>
<comment type="caution">
    <text evidence="4">The sequence shown here is derived from an EMBL/GenBank/DDBJ whole genome shotgun (WGS) entry which is preliminary data.</text>
</comment>
<dbReference type="InterPro" id="IPR054170">
    <property type="entry name" value="RlmL_1st"/>
</dbReference>
<dbReference type="PANTHER" id="PTHR47313:SF1">
    <property type="entry name" value="RIBOSOMAL RNA LARGE SUBUNIT METHYLTRANSFERASE K_L"/>
    <property type="match status" value="1"/>
</dbReference>
<evidence type="ECO:0000259" key="3">
    <source>
        <dbReference type="PROSITE" id="PS51165"/>
    </source>
</evidence>
<gene>
    <name evidence="4" type="ORF">ENJ96_00620</name>
</gene>
<dbReference type="GO" id="GO:0008990">
    <property type="term" value="F:rRNA (guanine-N2-)-methyltransferase activity"/>
    <property type="evidence" value="ECO:0007669"/>
    <property type="project" value="TreeGrafter"/>
</dbReference>
<accession>A0A7V5NY32</accession>
<sequence>MSSVFEILAVCPPGLEKVLKKEIEGLGLSGRETKGGVIVKGGLKELYSLNLWSRVASRILLKVGRFRATTFKELVEKVARYPWEIYLAEAPGVKLRVTCRRSRLYHSQAVAERGVAGISRRLGRDLPLSKDEEAPLL</sequence>
<dbReference type="PANTHER" id="PTHR47313">
    <property type="entry name" value="RIBOSOMAL RNA LARGE SUBUNIT METHYLTRANSFERASE K/L"/>
    <property type="match status" value="1"/>
</dbReference>
<protein>
    <submittedName>
        <fullName evidence="4">Class I SAM-dependent RNA methyltransferase</fullName>
    </submittedName>
</protein>
<dbReference type="CDD" id="cd11715">
    <property type="entry name" value="THUMP_AdoMetMT"/>
    <property type="match status" value="1"/>
</dbReference>
<reference evidence="4" key="1">
    <citation type="journal article" date="2020" name="mSystems">
        <title>Genome- and Community-Level Interaction Insights into Carbon Utilization and Element Cycling Functions of Hydrothermarchaeota in Hydrothermal Sediment.</title>
        <authorList>
            <person name="Zhou Z."/>
            <person name="Liu Y."/>
            <person name="Xu W."/>
            <person name="Pan J."/>
            <person name="Luo Z.H."/>
            <person name="Li M."/>
        </authorList>
    </citation>
    <scope>NUCLEOTIDE SEQUENCE [LARGE SCALE GENOMIC DNA]</scope>
    <source>
        <strain evidence="4">HyVt-533</strain>
    </source>
</reference>
<feature type="non-terminal residue" evidence="4">
    <location>
        <position position="137"/>
    </location>
</feature>
<dbReference type="GO" id="GO:0070043">
    <property type="term" value="F:rRNA (guanine-N7-)-methyltransferase activity"/>
    <property type="evidence" value="ECO:0007669"/>
    <property type="project" value="TreeGrafter"/>
</dbReference>
<evidence type="ECO:0000256" key="2">
    <source>
        <dbReference type="PROSITE-ProRule" id="PRU00529"/>
    </source>
</evidence>
<name>A0A7V5NY32_9BACT</name>
<dbReference type="EMBL" id="DROK01000018">
    <property type="protein sequence ID" value="HHI96339.1"/>
    <property type="molecule type" value="Genomic_DNA"/>
</dbReference>
<feature type="domain" description="THUMP" evidence="3">
    <location>
        <begin position="45"/>
        <end position="137"/>
    </location>
</feature>
<evidence type="ECO:0000256" key="1">
    <source>
        <dbReference type="ARBA" id="ARBA00022603"/>
    </source>
</evidence>
<evidence type="ECO:0000313" key="4">
    <source>
        <dbReference type="EMBL" id="HHI96339.1"/>
    </source>
</evidence>
<dbReference type="PROSITE" id="PS51165">
    <property type="entry name" value="THUMP"/>
    <property type="match status" value="1"/>
</dbReference>
<dbReference type="InterPro" id="IPR004114">
    <property type="entry name" value="THUMP_dom"/>
</dbReference>
<organism evidence="4">
    <name type="scientific">Thermodesulfatator atlanticus</name>
    <dbReference type="NCBI Taxonomy" id="501497"/>
    <lineage>
        <taxon>Bacteria</taxon>
        <taxon>Pseudomonadati</taxon>
        <taxon>Thermodesulfobacteriota</taxon>
        <taxon>Thermodesulfobacteria</taxon>
        <taxon>Thermodesulfobacteriales</taxon>
        <taxon>Thermodesulfatatoraceae</taxon>
        <taxon>Thermodesulfatator</taxon>
    </lineage>
</organism>
<dbReference type="Proteomes" id="UP000886101">
    <property type="component" value="Unassembled WGS sequence"/>
</dbReference>
<keyword evidence="1 4" id="KW-0489">Methyltransferase</keyword>